<evidence type="ECO:0000256" key="2">
    <source>
        <dbReference type="ARBA" id="ARBA00022722"/>
    </source>
</evidence>
<dbReference type="AlphaFoldDB" id="A0AA88Y3J7"/>
<dbReference type="Gene3D" id="3.60.10.10">
    <property type="entry name" value="Endonuclease/exonuclease/phosphatase"/>
    <property type="match status" value="1"/>
</dbReference>
<dbReference type="InterPro" id="IPR005135">
    <property type="entry name" value="Endo/exonuclease/phosphatase"/>
</dbReference>
<dbReference type="CDD" id="cd10282">
    <property type="entry name" value="DNase1"/>
    <property type="match status" value="1"/>
</dbReference>
<dbReference type="Pfam" id="PF03372">
    <property type="entry name" value="Exo_endo_phos"/>
    <property type="match status" value="1"/>
</dbReference>
<keyword evidence="2 4" id="KW-0540">Nuclease</keyword>
<keyword evidence="9" id="KW-1185">Reference proteome</keyword>
<dbReference type="PANTHER" id="PTHR11371">
    <property type="entry name" value="DEOXYRIBONUCLEASE"/>
    <property type="match status" value="1"/>
</dbReference>
<dbReference type="GO" id="GO:0006308">
    <property type="term" value="P:DNA catabolic process"/>
    <property type="evidence" value="ECO:0007669"/>
    <property type="project" value="InterPro"/>
</dbReference>
<protein>
    <recommendedName>
        <fullName evidence="4">Deoxyribonuclease</fullName>
    </recommendedName>
</protein>
<dbReference type="PANTHER" id="PTHR11371:SF31">
    <property type="entry name" value="EXTRACELLULAR NUCLEASE"/>
    <property type="match status" value="1"/>
</dbReference>
<feature type="active site" evidence="5">
    <location>
        <position position="61"/>
    </location>
</feature>
<dbReference type="GO" id="GO:0003677">
    <property type="term" value="F:DNA binding"/>
    <property type="evidence" value="ECO:0007669"/>
    <property type="project" value="TreeGrafter"/>
</dbReference>
<keyword evidence="4" id="KW-0255">Endonuclease</keyword>
<keyword evidence="6" id="KW-1015">Disulfide bond</keyword>
<evidence type="ECO:0000256" key="5">
    <source>
        <dbReference type="PIRSR" id="PIRSR000988-1"/>
    </source>
</evidence>
<dbReference type="SMART" id="SM00476">
    <property type="entry name" value="DNaseIc"/>
    <property type="match status" value="1"/>
</dbReference>
<keyword evidence="3 4" id="KW-0378">Hydrolase</keyword>
<comment type="caution">
    <text evidence="8">The sequence shown here is derived from an EMBL/GenBank/DDBJ whole genome shotgun (WGS) entry which is preliminary data.</text>
</comment>
<dbReference type="Proteomes" id="UP001186944">
    <property type="component" value="Unassembled WGS sequence"/>
</dbReference>
<evidence type="ECO:0000256" key="1">
    <source>
        <dbReference type="ARBA" id="ARBA00007359"/>
    </source>
</evidence>
<organism evidence="8 9">
    <name type="scientific">Pinctada imbricata</name>
    <name type="common">Atlantic pearl-oyster</name>
    <name type="synonym">Pinctada martensii</name>
    <dbReference type="NCBI Taxonomy" id="66713"/>
    <lineage>
        <taxon>Eukaryota</taxon>
        <taxon>Metazoa</taxon>
        <taxon>Spiralia</taxon>
        <taxon>Lophotrochozoa</taxon>
        <taxon>Mollusca</taxon>
        <taxon>Bivalvia</taxon>
        <taxon>Autobranchia</taxon>
        <taxon>Pteriomorphia</taxon>
        <taxon>Pterioida</taxon>
        <taxon>Pterioidea</taxon>
        <taxon>Pteriidae</taxon>
        <taxon>Pinctada</taxon>
    </lineage>
</organism>
<name>A0AA88Y3J7_PINIB</name>
<evidence type="ECO:0000259" key="7">
    <source>
        <dbReference type="Pfam" id="PF03372"/>
    </source>
</evidence>
<dbReference type="PIRSF" id="PIRSF000988">
    <property type="entry name" value="DNase_I_euk"/>
    <property type="match status" value="1"/>
</dbReference>
<dbReference type="GO" id="GO:0005634">
    <property type="term" value="C:nucleus"/>
    <property type="evidence" value="ECO:0007669"/>
    <property type="project" value="TreeGrafter"/>
</dbReference>
<proteinExistence type="inferred from homology"/>
<dbReference type="SUPFAM" id="SSF56219">
    <property type="entry name" value="DNase I-like"/>
    <property type="match status" value="1"/>
</dbReference>
<evidence type="ECO:0000256" key="3">
    <source>
        <dbReference type="ARBA" id="ARBA00022801"/>
    </source>
</evidence>
<accession>A0AA88Y3J7</accession>
<dbReference type="PRINTS" id="PR00130">
    <property type="entry name" value="DNASEI"/>
</dbReference>
<dbReference type="EMBL" id="VSWD01000009">
    <property type="protein sequence ID" value="KAK3093365.1"/>
    <property type="molecule type" value="Genomic_DNA"/>
</dbReference>
<feature type="domain" description="Endonuclease/exonuclease/phosphatase" evidence="7">
    <location>
        <begin position="9"/>
        <end position="236"/>
    </location>
</feature>
<dbReference type="GO" id="GO:0004530">
    <property type="term" value="F:deoxyribonuclease I activity"/>
    <property type="evidence" value="ECO:0007669"/>
    <property type="project" value="TreeGrafter"/>
</dbReference>
<evidence type="ECO:0000256" key="4">
    <source>
        <dbReference type="PIRNR" id="PIRNR000988"/>
    </source>
</evidence>
<reference evidence="8" key="1">
    <citation type="submission" date="2019-08" db="EMBL/GenBank/DDBJ databases">
        <title>The improved chromosome-level genome for the pearl oyster Pinctada fucata martensii using PacBio sequencing and Hi-C.</title>
        <authorList>
            <person name="Zheng Z."/>
        </authorList>
    </citation>
    <scope>NUCLEOTIDE SEQUENCE</scope>
    <source>
        <strain evidence="8">ZZ-2019</strain>
        <tissue evidence="8">Adductor muscle</tissue>
    </source>
</reference>
<comment type="similarity">
    <text evidence="1 4">Belongs to the DNase I family.</text>
</comment>
<evidence type="ECO:0000256" key="6">
    <source>
        <dbReference type="PIRSR" id="PIRSR000988-2"/>
    </source>
</evidence>
<feature type="disulfide bond" description="Essential for enzymatic activity" evidence="6">
    <location>
        <begin position="157"/>
        <end position="193"/>
    </location>
</feature>
<dbReference type="InterPro" id="IPR036691">
    <property type="entry name" value="Endo/exonu/phosph_ase_sf"/>
</dbReference>
<sequence>MVLSLFYLKIVRRYDIILIQEIRDSKGKAIDKLVDLVNSQASPFQYDYVISERLGRTTSKEQYAFLYRTNSGISVISTHTHNDGDEASGTDLFEREPFMVHFKVTSTEIRSFVLVGIHTKPEKAVDEINHLVGVFSDAQAQFNTPNVMIMGDLNADCTYVGKRAWEKMPIRHDPEVHWLVGDEVDTTVSNTDCAYDRVLVMGDELVQSIIPNSAKVFDFQTTYGIDQETALDVSDHFPVEVSVKSNTTSGVEQWQQLPFYTATSIVIVVIYKVLQRCV</sequence>
<evidence type="ECO:0000313" key="8">
    <source>
        <dbReference type="EMBL" id="KAK3093365.1"/>
    </source>
</evidence>
<gene>
    <name evidence="8" type="ORF">FSP39_014584</name>
</gene>
<evidence type="ECO:0000313" key="9">
    <source>
        <dbReference type="Proteomes" id="UP001186944"/>
    </source>
</evidence>
<feature type="active site" evidence="5">
    <location>
        <position position="118"/>
    </location>
</feature>
<dbReference type="InterPro" id="IPR016202">
    <property type="entry name" value="DNase_I"/>
</dbReference>